<evidence type="ECO:0000256" key="1">
    <source>
        <dbReference type="SAM" id="Phobius"/>
    </source>
</evidence>
<dbReference type="HOGENOM" id="CLU_330030_0_0_7"/>
<feature type="transmembrane region" description="Helical" evidence="1">
    <location>
        <begin position="249"/>
        <end position="266"/>
    </location>
</feature>
<keyword evidence="4" id="KW-1185">Reference proteome</keyword>
<feature type="transmembrane region" description="Helical" evidence="1">
    <location>
        <begin position="204"/>
        <end position="237"/>
    </location>
</feature>
<dbReference type="RefSeq" id="WP_015863130.1">
    <property type="nucleotide sequence ID" value="NC_012796.1"/>
</dbReference>
<proteinExistence type="predicted"/>
<dbReference type="eggNOG" id="ENOG50318K9">
    <property type="taxonomic scope" value="Bacteria"/>
</dbReference>
<dbReference type="InterPro" id="IPR038731">
    <property type="entry name" value="RgtA/B/C-like"/>
</dbReference>
<gene>
    <name evidence="3" type="ordered locus">DMR_45240</name>
</gene>
<feature type="transmembrane region" description="Helical" evidence="1">
    <location>
        <begin position="312"/>
        <end position="330"/>
    </location>
</feature>
<keyword evidence="1" id="KW-0472">Membrane</keyword>
<dbReference type="STRING" id="573370.DMR_45240"/>
<feature type="transmembrane region" description="Helical" evidence="1">
    <location>
        <begin position="154"/>
        <end position="174"/>
    </location>
</feature>
<feature type="transmembrane region" description="Helical" evidence="1">
    <location>
        <begin position="130"/>
        <end position="148"/>
    </location>
</feature>
<name>C4XRU9_SOLM1</name>
<reference evidence="3 4" key="1">
    <citation type="journal article" date="2009" name="Genome Res.">
        <title>Whole genome sequence of Desulfovibrio magneticus strain RS-1 revealed common gene clusters in magnetotactic bacteria.</title>
        <authorList>
            <person name="Nakazawa H."/>
            <person name="Arakaki A."/>
            <person name="Narita-Yamada S."/>
            <person name="Yashiro I."/>
            <person name="Jinno K."/>
            <person name="Aoki N."/>
            <person name="Tsuruyama A."/>
            <person name="Okamura Y."/>
            <person name="Tanikawa S."/>
            <person name="Fujita N."/>
            <person name="Takeyama H."/>
            <person name="Matsunaga T."/>
        </authorList>
    </citation>
    <scope>NUCLEOTIDE SEQUENCE [LARGE SCALE GENOMIC DNA]</scope>
    <source>
        <strain evidence="4">ATCC 700980 / DSM 13731 / RS-1</strain>
    </source>
</reference>
<keyword evidence="1" id="KW-1133">Transmembrane helix</keyword>
<dbReference type="KEGG" id="dma:DMR_45240"/>
<dbReference type="Proteomes" id="UP000009071">
    <property type="component" value="Chromosome"/>
</dbReference>
<sequence>MRHDVFRISYRLPRSVLAALLVFVAVHTVAICNMRGVADPQGYNFNSNKPLPVNSYEDDAQVSLMHALGYYGPTTNTFDVATNFGGPLLHGARPVIWAAAKLGFVQRFEDRSLYVLYPAEMLRIFKIFSFYKLAFLLAIPLGVFWLLRNHVSERAGVLGAWLMVSVPFLTGFELRLKPDGVVFGLTMLSMLYQLAFARDGRARHLYAAVALLAVSFAMKFTMATVVFPFAACLWAGLAGRGLRPFRGPGLALVAKAAGLGLGLFVVSNPRIIPGAWIFYDFIVRYSTLNKKTAVKGDFWATILFRLTHFEALLGKALGLVAIPAFLAALWRSAREGRRVTAVNCLTALYVLQLLFLWFVANDHVVGNITYYYYGQSLLTAVLAALLFDWLATLGAGSRRAVLGLDVLAAGLVVATMAANLDVLRFSCGQSTRQMAQGWFDANVPAGASVGIPLAPSAHLVFSDRYLLDPFRHRILLLGQDGGETETLRPDYVFWVRSNPLMPHFASPGYEQVALFNAGRDLPREPYTFFQDDIYAVYKRLEAPATPPAAGPTDPDAALGAALAGEGDCNIVEYHASGIFPVQMTVFMRARGQYLPLGPGLFFAALRAPVSPPAYPHQLTPELLTLWGVKYLYARQDEAVERQTLADPRFALAPAELPPGKSLPEGLGLFRYGGYQGMAHFLPNAPASEKLAVAPRWQGLLARHKLLPYGRLYPAGTAPGERTLLRVRMRVACTGRMDLLLKGAGQPLSLLLGPGDNDVDVPLPVSGVPEPGYELNAAEPGAQGEVRSIATEPMAILPATCFSADPYNAFAAVTAEVAGQVAFSLPYHPAWRAMVDGAPARPERGPGNVVTVPVGPGRHFVALEFDGTRN</sequence>
<dbReference type="OrthoDB" id="5437243at2"/>
<feature type="transmembrane region" description="Helical" evidence="1">
    <location>
        <begin position="372"/>
        <end position="393"/>
    </location>
</feature>
<protein>
    <submittedName>
        <fullName evidence="3">Hypothetical membrane protein</fullName>
    </submittedName>
</protein>
<accession>C4XRU9</accession>
<evidence type="ECO:0000313" key="3">
    <source>
        <dbReference type="EMBL" id="BAH78015.1"/>
    </source>
</evidence>
<organism evidence="3 4">
    <name type="scientific">Solidesulfovibrio magneticus (strain ATCC 700980 / DSM 13731 / RS-1)</name>
    <name type="common">Desulfovibrio magneticus</name>
    <dbReference type="NCBI Taxonomy" id="573370"/>
    <lineage>
        <taxon>Bacteria</taxon>
        <taxon>Pseudomonadati</taxon>
        <taxon>Thermodesulfobacteriota</taxon>
        <taxon>Desulfovibrionia</taxon>
        <taxon>Desulfovibrionales</taxon>
        <taxon>Desulfovibrionaceae</taxon>
        <taxon>Solidesulfovibrio</taxon>
    </lineage>
</organism>
<dbReference type="EMBL" id="AP010904">
    <property type="protein sequence ID" value="BAH78015.1"/>
    <property type="molecule type" value="Genomic_DNA"/>
</dbReference>
<feature type="transmembrane region" description="Helical" evidence="1">
    <location>
        <begin position="400"/>
        <end position="420"/>
    </location>
</feature>
<feature type="domain" description="Glycosyltransferase RgtA/B/C/D-like" evidence="2">
    <location>
        <begin position="135"/>
        <end position="234"/>
    </location>
</feature>
<evidence type="ECO:0000259" key="2">
    <source>
        <dbReference type="Pfam" id="PF13231"/>
    </source>
</evidence>
<feature type="transmembrane region" description="Helical" evidence="1">
    <location>
        <begin position="342"/>
        <end position="360"/>
    </location>
</feature>
<feature type="transmembrane region" description="Helical" evidence="1">
    <location>
        <begin position="12"/>
        <end position="32"/>
    </location>
</feature>
<feature type="transmembrane region" description="Helical" evidence="1">
    <location>
        <begin position="181"/>
        <end position="198"/>
    </location>
</feature>
<keyword evidence="1" id="KW-0812">Transmembrane</keyword>
<dbReference type="Pfam" id="PF13231">
    <property type="entry name" value="PMT_2"/>
    <property type="match status" value="1"/>
</dbReference>
<dbReference type="AlphaFoldDB" id="C4XRU9"/>
<evidence type="ECO:0000313" key="4">
    <source>
        <dbReference type="Proteomes" id="UP000009071"/>
    </source>
</evidence>